<gene>
    <name evidence="4" type="ORF">WOA13_03050</name>
</gene>
<dbReference type="SUPFAM" id="SSF52540">
    <property type="entry name" value="P-loop containing nucleoside triphosphate hydrolases"/>
    <property type="match status" value="1"/>
</dbReference>
<dbReference type="PROSITE" id="PS51146">
    <property type="entry name" value="KAIC"/>
    <property type="match status" value="1"/>
</dbReference>
<organism evidence="4 5">
    <name type="scientific">Methanococcoides cohabitans</name>
    <dbReference type="NCBI Taxonomy" id="3136559"/>
    <lineage>
        <taxon>Archaea</taxon>
        <taxon>Methanobacteriati</taxon>
        <taxon>Methanobacteriota</taxon>
        <taxon>Stenosarchaea group</taxon>
        <taxon>Methanomicrobia</taxon>
        <taxon>Methanosarcinales</taxon>
        <taxon>Methanosarcinaceae</taxon>
        <taxon>Methanococcoides</taxon>
    </lineage>
</organism>
<comment type="caution">
    <text evidence="4">The sequence shown here is derived from an EMBL/GenBank/DDBJ whole genome shotgun (WGS) entry which is preliminary data.</text>
</comment>
<dbReference type="InterPro" id="IPR014774">
    <property type="entry name" value="KaiC-like_dom"/>
</dbReference>
<sequence length="233" mass="26255">MHLLKFIDTIEGLNEVFNKDIPKGSVVLITGEPGSLKSGLVYSIMAGYLNGCGEIGSYITLEQNKDNHLKNMKSMGIELSEQLFIFDYTDCRLQSDAYSRDILSLIENSIIQQKIEHGDRFSCLALDSLGALYSLMDNDPKLMRKRLYHILEPLRRQNLTTFLILETAGSTGSEVDFEGYLADGIIELGFHTKDETSKRYLKVKKMRSSAHSMEPHALTVSKTGLQIYKSTIF</sequence>
<dbReference type="PANTHER" id="PTHR43637">
    <property type="entry name" value="UPF0273 PROTEIN TM_0370"/>
    <property type="match status" value="1"/>
</dbReference>
<evidence type="ECO:0000256" key="1">
    <source>
        <dbReference type="ARBA" id="ARBA00022741"/>
    </source>
</evidence>
<evidence type="ECO:0000313" key="5">
    <source>
        <dbReference type="Proteomes" id="UP001396646"/>
    </source>
</evidence>
<keyword evidence="5" id="KW-1185">Reference proteome</keyword>
<dbReference type="EMBL" id="JBCAUS010000002">
    <property type="protein sequence ID" value="MEL4304820.1"/>
    <property type="molecule type" value="Genomic_DNA"/>
</dbReference>
<evidence type="ECO:0000256" key="2">
    <source>
        <dbReference type="ARBA" id="ARBA00022840"/>
    </source>
</evidence>
<dbReference type="Pfam" id="PF06745">
    <property type="entry name" value="ATPase"/>
    <property type="match status" value="1"/>
</dbReference>
<dbReference type="Gene3D" id="3.40.50.300">
    <property type="entry name" value="P-loop containing nucleotide triphosphate hydrolases"/>
    <property type="match status" value="1"/>
</dbReference>
<dbReference type="InterPro" id="IPR010624">
    <property type="entry name" value="KaiC_dom"/>
</dbReference>
<reference evidence="4 5" key="1">
    <citation type="submission" date="2024-04" db="EMBL/GenBank/DDBJ databases">
        <title>Methanococcoides sp. LMO-2.</title>
        <authorList>
            <person name="Liang L."/>
        </authorList>
    </citation>
    <scope>NUCLEOTIDE SEQUENCE [LARGE SCALE GENOMIC DNA]</scope>
    <source>
        <strain evidence="4 5">LMO-2</strain>
    </source>
</reference>
<dbReference type="Proteomes" id="UP001396646">
    <property type="component" value="Unassembled WGS sequence"/>
</dbReference>
<keyword evidence="2" id="KW-0067">ATP-binding</keyword>
<feature type="domain" description="KaiC" evidence="3">
    <location>
        <begin position="4"/>
        <end position="233"/>
    </location>
</feature>
<evidence type="ECO:0000313" key="4">
    <source>
        <dbReference type="EMBL" id="MEL4304820.1"/>
    </source>
</evidence>
<keyword evidence="1" id="KW-0547">Nucleotide-binding</keyword>
<dbReference type="RefSeq" id="WP_342126518.1">
    <property type="nucleotide sequence ID" value="NZ_JBCAUS010000002.1"/>
</dbReference>
<protein>
    <submittedName>
        <fullName evidence="4">ATPase domain-containing protein</fullName>
    </submittedName>
</protein>
<dbReference type="InterPro" id="IPR027417">
    <property type="entry name" value="P-loop_NTPase"/>
</dbReference>
<evidence type="ECO:0000259" key="3">
    <source>
        <dbReference type="PROSITE" id="PS51146"/>
    </source>
</evidence>
<accession>A0ABU9KR13</accession>
<proteinExistence type="predicted"/>
<name>A0ABU9KR13_9EURY</name>